<feature type="domain" description="MotA/TolQ/ExbB proton channel" evidence="8">
    <location>
        <begin position="313"/>
        <end position="433"/>
    </location>
</feature>
<dbReference type="OrthoDB" id="4045at2"/>
<evidence type="ECO:0000256" key="7">
    <source>
        <dbReference type="SAM" id="Phobius"/>
    </source>
</evidence>
<feature type="transmembrane region" description="Helical" evidence="7">
    <location>
        <begin position="396"/>
        <end position="417"/>
    </location>
</feature>
<keyword evidence="5 7" id="KW-0472">Membrane</keyword>
<evidence type="ECO:0000259" key="8">
    <source>
        <dbReference type="Pfam" id="PF01618"/>
    </source>
</evidence>
<keyword evidence="4 7" id="KW-1133">Transmembrane helix</keyword>
<comment type="subcellular location">
    <subcellularLocation>
        <location evidence="1">Cell membrane</location>
        <topology evidence="1">Multi-pass membrane protein</topology>
    </subcellularLocation>
    <subcellularLocation>
        <location evidence="6">Membrane</location>
        <topology evidence="6">Multi-pass membrane protein</topology>
    </subcellularLocation>
</comment>
<organism evidence="9 10">
    <name type="scientific">Rubritalea squalenifaciens DSM 18772</name>
    <dbReference type="NCBI Taxonomy" id="1123071"/>
    <lineage>
        <taxon>Bacteria</taxon>
        <taxon>Pseudomonadati</taxon>
        <taxon>Verrucomicrobiota</taxon>
        <taxon>Verrucomicrobiia</taxon>
        <taxon>Verrucomicrobiales</taxon>
        <taxon>Rubritaleaceae</taxon>
        <taxon>Rubritalea</taxon>
    </lineage>
</organism>
<evidence type="ECO:0000313" key="9">
    <source>
        <dbReference type="EMBL" id="SHJ36626.1"/>
    </source>
</evidence>
<keyword evidence="2" id="KW-1003">Cell membrane</keyword>
<evidence type="ECO:0000256" key="2">
    <source>
        <dbReference type="ARBA" id="ARBA00022475"/>
    </source>
</evidence>
<gene>
    <name evidence="9" type="ORF">SAMN02745181_1885</name>
</gene>
<evidence type="ECO:0000256" key="5">
    <source>
        <dbReference type="ARBA" id="ARBA00023136"/>
    </source>
</evidence>
<evidence type="ECO:0000256" key="1">
    <source>
        <dbReference type="ARBA" id="ARBA00004651"/>
    </source>
</evidence>
<dbReference type="InterPro" id="IPR050790">
    <property type="entry name" value="ExbB/TolQ_transport"/>
</dbReference>
<reference evidence="9 10" key="1">
    <citation type="submission" date="2016-11" db="EMBL/GenBank/DDBJ databases">
        <authorList>
            <person name="Jaros S."/>
            <person name="Januszkiewicz K."/>
            <person name="Wedrychowicz H."/>
        </authorList>
    </citation>
    <scope>NUCLEOTIDE SEQUENCE [LARGE SCALE GENOMIC DNA]</scope>
    <source>
        <strain evidence="9 10">DSM 18772</strain>
    </source>
</reference>
<keyword evidence="10" id="KW-1185">Reference proteome</keyword>
<evidence type="ECO:0000313" key="10">
    <source>
        <dbReference type="Proteomes" id="UP000184510"/>
    </source>
</evidence>
<keyword evidence="3 7" id="KW-0812">Transmembrane</keyword>
<keyword evidence="6" id="KW-0813">Transport</keyword>
<name>A0A1M6IQ84_9BACT</name>
<sequence>MRSIARAIIVGVFSSTLLHASTEEELKTDLQKSLTELGEVRAKIAEEKPLLGKKIADLEQELILLRRQQRLARMSAEGRLNDMKALRKNHAIYTQDANYLSAQMKQHAVVMGTQLLPGENGEYSQVLEQIANRGQDQDLDSQVDALSKGVDRLEQLLGGFKTQGNAVTEQDQVLAGEFAHLGPATWFAANDGSVAGPVLSDVGAKSVKVLDGDKEAIAALLGGKEVDLSIDVTGGKARAIAEIQSGFGQLLKKGGVWLMPILGIALLSAICGVIKLLQLMQIKSPREGWVSEILSALRDGRREDAEEIAASAKHPAGELLKNALQYTSAGADVVEEVIYEQLIGVQGKLQSWLPFIAVTAATAPLLGLLGTVSGMIRMFNVITVTGTGDVKPMAGGISEALVTTLFGLIVAIPALIIHTLLSRRSNGVVQNTEKLGLTLVNGLRKMNQG</sequence>
<dbReference type="PANTHER" id="PTHR30625:SF11">
    <property type="entry name" value="MOTA_TOLQ_EXBB PROTON CHANNEL DOMAIN-CONTAINING PROTEIN"/>
    <property type="match status" value="1"/>
</dbReference>
<evidence type="ECO:0000256" key="6">
    <source>
        <dbReference type="RuleBase" id="RU004057"/>
    </source>
</evidence>
<dbReference type="GO" id="GO:0017038">
    <property type="term" value="P:protein import"/>
    <property type="evidence" value="ECO:0007669"/>
    <property type="project" value="TreeGrafter"/>
</dbReference>
<dbReference type="EMBL" id="FQYR01000003">
    <property type="protein sequence ID" value="SHJ36626.1"/>
    <property type="molecule type" value="Genomic_DNA"/>
</dbReference>
<evidence type="ECO:0000256" key="3">
    <source>
        <dbReference type="ARBA" id="ARBA00022692"/>
    </source>
</evidence>
<feature type="transmembrane region" description="Helical" evidence="7">
    <location>
        <begin position="352"/>
        <end position="376"/>
    </location>
</feature>
<evidence type="ECO:0000256" key="4">
    <source>
        <dbReference type="ARBA" id="ARBA00022989"/>
    </source>
</evidence>
<dbReference type="Pfam" id="PF01618">
    <property type="entry name" value="MotA_ExbB"/>
    <property type="match status" value="1"/>
</dbReference>
<accession>A0A1M6IQ84</accession>
<dbReference type="Proteomes" id="UP000184510">
    <property type="component" value="Unassembled WGS sequence"/>
</dbReference>
<protein>
    <submittedName>
        <fullName evidence="9">Outer membrane transport energization protein ExbB</fullName>
    </submittedName>
</protein>
<keyword evidence="6" id="KW-0653">Protein transport</keyword>
<feature type="transmembrane region" description="Helical" evidence="7">
    <location>
        <begin position="257"/>
        <end position="277"/>
    </location>
</feature>
<dbReference type="RefSeq" id="WP_143183466.1">
    <property type="nucleotide sequence ID" value="NZ_FQYR01000003.1"/>
</dbReference>
<dbReference type="GO" id="GO:0005886">
    <property type="term" value="C:plasma membrane"/>
    <property type="evidence" value="ECO:0007669"/>
    <property type="project" value="UniProtKB-SubCell"/>
</dbReference>
<dbReference type="InterPro" id="IPR002898">
    <property type="entry name" value="MotA_ExbB_proton_chnl"/>
</dbReference>
<dbReference type="InParanoid" id="A0A1M6IQ84"/>
<proteinExistence type="inferred from homology"/>
<comment type="similarity">
    <text evidence="6">Belongs to the exbB/tolQ family.</text>
</comment>
<dbReference type="STRING" id="1123071.SAMN02745181_1885"/>
<dbReference type="AlphaFoldDB" id="A0A1M6IQ84"/>
<dbReference type="PANTHER" id="PTHR30625">
    <property type="entry name" value="PROTEIN TOLQ"/>
    <property type="match status" value="1"/>
</dbReference>